<dbReference type="InterPro" id="IPR004516">
    <property type="entry name" value="HisRS/HisZ"/>
</dbReference>
<evidence type="ECO:0000256" key="7">
    <source>
        <dbReference type="ARBA" id="ARBA00023146"/>
    </source>
</evidence>
<evidence type="ECO:0000259" key="11">
    <source>
        <dbReference type="PROSITE" id="PS50862"/>
    </source>
</evidence>
<comment type="catalytic activity">
    <reaction evidence="8 9">
        <text>tRNA(His) + L-histidine + ATP = L-histidyl-tRNA(His) + AMP + diphosphate + H(+)</text>
        <dbReference type="Rhea" id="RHEA:17313"/>
        <dbReference type="Rhea" id="RHEA-COMP:9665"/>
        <dbReference type="Rhea" id="RHEA-COMP:9689"/>
        <dbReference type="ChEBI" id="CHEBI:15378"/>
        <dbReference type="ChEBI" id="CHEBI:30616"/>
        <dbReference type="ChEBI" id="CHEBI:33019"/>
        <dbReference type="ChEBI" id="CHEBI:57595"/>
        <dbReference type="ChEBI" id="CHEBI:78442"/>
        <dbReference type="ChEBI" id="CHEBI:78527"/>
        <dbReference type="ChEBI" id="CHEBI:456215"/>
        <dbReference type="EC" id="6.1.1.21"/>
    </reaction>
</comment>
<proteinExistence type="inferred from homology"/>
<accession>A0A9D1G6C6</accession>
<dbReference type="GO" id="GO:0005737">
    <property type="term" value="C:cytoplasm"/>
    <property type="evidence" value="ECO:0007669"/>
    <property type="project" value="UniProtKB-SubCell"/>
</dbReference>
<evidence type="ECO:0000256" key="3">
    <source>
        <dbReference type="ARBA" id="ARBA00022598"/>
    </source>
</evidence>
<evidence type="ECO:0000256" key="10">
    <source>
        <dbReference type="PIRSR" id="PIRSR001549-1"/>
    </source>
</evidence>
<dbReference type="GO" id="GO:0004821">
    <property type="term" value="F:histidine-tRNA ligase activity"/>
    <property type="evidence" value="ECO:0007669"/>
    <property type="project" value="UniProtKB-UniRule"/>
</dbReference>
<feature type="binding site" evidence="10">
    <location>
        <position position="276"/>
    </location>
    <ligand>
        <name>L-histidine</name>
        <dbReference type="ChEBI" id="CHEBI:57595"/>
    </ligand>
</feature>
<dbReference type="PROSITE" id="PS50862">
    <property type="entry name" value="AA_TRNA_LIGASE_II"/>
    <property type="match status" value="1"/>
</dbReference>
<evidence type="ECO:0000313" key="12">
    <source>
        <dbReference type="EMBL" id="HIS97792.1"/>
    </source>
</evidence>
<reference evidence="12" key="1">
    <citation type="submission" date="2020-10" db="EMBL/GenBank/DDBJ databases">
        <authorList>
            <person name="Gilroy R."/>
        </authorList>
    </citation>
    <scope>NUCLEOTIDE SEQUENCE</scope>
    <source>
        <strain evidence="12">ChiHecec3B27-6122</strain>
    </source>
</reference>
<dbReference type="Proteomes" id="UP000886876">
    <property type="component" value="Unassembled WGS sequence"/>
</dbReference>
<dbReference type="InterPro" id="IPR045864">
    <property type="entry name" value="aa-tRNA-synth_II/BPL/LPL"/>
</dbReference>
<sequence>MEKVTPRTLSGFMELLPEEQLKMEKLLAALRRVYSLYGFTPLATPAIESAEVLLAKGGGETEKQIYRFMKGESDLALRFDLTVPLAKYVAANYAKLQFPFRRYQIGKVWRGERAQRGRFREFYQADIDVIGDGKLDIMNEAEIPSIICRAFTELGLEDFTIRINNRKVLGGFFRMHGMNAPAEILRTIDKLEKIGEDKVRAILMDDCGLDAAQAGEALGFIGFKGTTAEKLAFLEGMTGRDELFDEGVKELRTVAEALPGLGVPPERFAIDLTIARGLDYYTGTVYETTINSHPEIGSVCSGGRYDDLAEYYTDRKLPGAGISIGVTRLFYVLSEQGLLNPELTAAPADAIVLPMTDDLGFAAQTATKLREAGIRTQLYTEDKKFKQKLSYASKLGIPFAVIIGEDEMKSARVSLKDMQKGEQISCTQDEAAEKILTALAESAGERLIKEK</sequence>
<keyword evidence="7 9" id="KW-0030">Aminoacyl-tRNA synthetase</keyword>
<feature type="binding site" evidence="10">
    <location>
        <position position="110"/>
    </location>
    <ligand>
        <name>L-histidine</name>
        <dbReference type="ChEBI" id="CHEBI:57595"/>
    </ligand>
</feature>
<dbReference type="InterPro" id="IPR036621">
    <property type="entry name" value="Anticodon-bd_dom_sf"/>
</dbReference>
<dbReference type="GO" id="GO:0140096">
    <property type="term" value="F:catalytic activity, acting on a protein"/>
    <property type="evidence" value="ECO:0007669"/>
    <property type="project" value="UniProtKB-ARBA"/>
</dbReference>
<evidence type="ECO:0000313" key="13">
    <source>
        <dbReference type="Proteomes" id="UP000886876"/>
    </source>
</evidence>
<dbReference type="EC" id="6.1.1.21" evidence="9"/>
<comment type="subcellular location">
    <subcellularLocation>
        <location evidence="9">Cytoplasm</location>
    </subcellularLocation>
</comment>
<dbReference type="InterPro" id="IPR015807">
    <property type="entry name" value="His-tRNA-ligase"/>
</dbReference>
<feature type="binding site" evidence="10">
    <location>
        <position position="128"/>
    </location>
    <ligand>
        <name>L-histidine</name>
        <dbReference type="ChEBI" id="CHEBI:57595"/>
    </ligand>
</feature>
<dbReference type="Gene3D" id="3.40.50.800">
    <property type="entry name" value="Anticodon-binding domain"/>
    <property type="match status" value="1"/>
</dbReference>
<dbReference type="AlphaFoldDB" id="A0A9D1G6C6"/>
<comment type="similarity">
    <text evidence="1 9">Belongs to the class-II aminoacyl-tRNA synthetase family.</text>
</comment>
<comment type="caution">
    <text evidence="12">The sequence shown here is derived from an EMBL/GenBank/DDBJ whole genome shotgun (WGS) entry which is preliminary data.</text>
</comment>
<keyword evidence="4 9" id="KW-0547">Nucleotide-binding</keyword>
<dbReference type="InterPro" id="IPR004154">
    <property type="entry name" value="Anticodon-bd"/>
</dbReference>
<dbReference type="PANTHER" id="PTHR11476:SF7">
    <property type="entry name" value="HISTIDINE--TRNA LIGASE"/>
    <property type="match status" value="1"/>
</dbReference>
<evidence type="ECO:0000256" key="8">
    <source>
        <dbReference type="ARBA" id="ARBA00047639"/>
    </source>
</evidence>
<dbReference type="GO" id="GO:0006427">
    <property type="term" value="P:histidyl-tRNA aminoacylation"/>
    <property type="evidence" value="ECO:0007669"/>
    <property type="project" value="UniProtKB-UniRule"/>
</dbReference>
<protein>
    <recommendedName>
        <fullName evidence="9">Histidine--tRNA ligase</fullName>
        <ecNumber evidence="9">6.1.1.21</ecNumber>
    </recommendedName>
    <alternativeName>
        <fullName evidence="9">Histidyl-tRNA synthetase</fullName>
        <shortName evidence="9">HisRS</shortName>
    </alternativeName>
</protein>
<dbReference type="SUPFAM" id="SSF55681">
    <property type="entry name" value="Class II aaRS and biotin synthetases"/>
    <property type="match status" value="1"/>
</dbReference>
<name>A0A9D1G6C6_9FIRM</name>
<comment type="subunit">
    <text evidence="9">Homodimer.</text>
</comment>
<dbReference type="InterPro" id="IPR006195">
    <property type="entry name" value="aa-tRNA-synth_II"/>
</dbReference>
<dbReference type="InterPro" id="IPR033656">
    <property type="entry name" value="HisRS_anticodon"/>
</dbReference>
<dbReference type="PIRSF" id="PIRSF001549">
    <property type="entry name" value="His-tRNA_synth"/>
    <property type="match status" value="1"/>
</dbReference>
<reference evidence="12" key="2">
    <citation type="journal article" date="2021" name="PeerJ">
        <title>Extensive microbial diversity within the chicken gut microbiome revealed by metagenomics and culture.</title>
        <authorList>
            <person name="Gilroy R."/>
            <person name="Ravi A."/>
            <person name="Getino M."/>
            <person name="Pursley I."/>
            <person name="Horton D.L."/>
            <person name="Alikhan N.F."/>
            <person name="Baker D."/>
            <person name="Gharbi K."/>
            <person name="Hall N."/>
            <person name="Watson M."/>
            <person name="Adriaenssens E.M."/>
            <person name="Foster-Nyarko E."/>
            <person name="Jarju S."/>
            <person name="Secka A."/>
            <person name="Antonio M."/>
            <person name="Oren A."/>
            <person name="Chaudhuri R.R."/>
            <person name="La Ragione R."/>
            <person name="Hildebrand F."/>
            <person name="Pallen M.J."/>
        </authorList>
    </citation>
    <scope>NUCLEOTIDE SEQUENCE</scope>
    <source>
        <strain evidence="12">ChiHecec3B27-6122</strain>
    </source>
</reference>
<evidence type="ECO:0000256" key="6">
    <source>
        <dbReference type="ARBA" id="ARBA00022917"/>
    </source>
</evidence>
<dbReference type="EMBL" id="DVJS01000185">
    <property type="protein sequence ID" value="HIS97792.1"/>
    <property type="molecule type" value="Genomic_DNA"/>
</dbReference>
<dbReference type="Gene3D" id="3.30.930.10">
    <property type="entry name" value="Bira Bifunctional Protein, Domain 2"/>
    <property type="match status" value="1"/>
</dbReference>
<feature type="domain" description="Aminoacyl-transfer RNA synthetases class-II family profile" evidence="11">
    <location>
        <begin position="1"/>
        <end position="341"/>
    </location>
</feature>
<dbReference type="SUPFAM" id="SSF52954">
    <property type="entry name" value="Class II aaRS ABD-related"/>
    <property type="match status" value="1"/>
</dbReference>
<dbReference type="Pfam" id="PF03129">
    <property type="entry name" value="HGTP_anticodon"/>
    <property type="match status" value="1"/>
</dbReference>
<evidence type="ECO:0000256" key="4">
    <source>
        <dbReference type="ARBA" id="ARBA00022741"/>
    </source>
</evidence>
<feature type="binding site" evidence="10">
    <location>
        <position position="124"/>
    </location>
    <ligand>
        <name>L-histidine</name>
        <dbReference type="ChEBI" id="CHEBI:57595"/>
    </ligand>
</feature>
<evidence type="ECO:0000256" key="2">
    <source>
        <dbReference type="ARBA" id="ARBA00022490"/>
    </source>
</evidence>
<dbReference type="NCBIfam" id="TIGR00442">
    <property type="entry name" value="hisS"/>
    <property type="match status" value="1"/>
</dbReference>
<feature type="binding site" evidence="10">
    <location>
        <begin position="80"/>
        <end position="82"/>
    </location>
    <ligand>
        <name>L-histidine</name>
        <dbReference type="ChEBI" id="CHEBI:57595"/>
    </ligand>
</feature>
<dbReference type="Pfam" id="PF13393">
    <property type="entry name" value="tRNA-synt_His"/>
    <property type="match status" value="1"/>
</dbReference>
<dbReference type="CDD" id="cd00859">
    <property type="entry name" value="HisRS_anticodon"/>
    <property type="match status" value="1"/>
</dbReference>
<evidence type="ECO:0000256" key="5">
    <source>
        <dbReference type="ARBA" id="ARBA00022840"/>
    </source>
</evidence>
<feature type="binding site" evidence="10">
    <location>
        <begin position="280"/>
        <end position="281"/>
    </location>
    <ligand>
        <name>L-histidine</name>
        <dbReference type="ChEBI" id="CHEBI:57595"/>
    </ligand>
</feature>
<keyword evidence="2 9" id="KW-0963">Cytoplasm</keyword>
<organism evidence="12 13">
    <name type="scientific">Candidatus Scatomorpha pullistercoris</name>
    <dbReference type="NCBI Taxonomy" id="2840929"/>
    <lineage>
        <taxon>Bacteria</taxon>
        <taxon>Bacillati</taxon>
        <taxon>Bacillota</taxon>
        <taxon>Clostridia</taxon>
        <taxon>Eubacteriales</taxon>
        <taxon>Candidatus Scatomorpha</taxon>
    </lineage>
</organism>
<dbReference type="GO" id="GO:0016740">
    <property type="term" value="F:transferase activity"/>
    <property type="evidence" value="ECO:0007669"/>
    <property type="project" value="UniProtKB-ARBA"/>
</dbReference>
<dbReference type="GO" id="GO:0005524">
    <property type="term" value="F:ATP binding"/>
    <property type="evidence" value="ECO:0007669"/>
    <property type="project" value="UniProtKB-UniRule"/>
</dbReference>
<dbReference type="PANTHER" id="PTHR11476">
    <property type="entry name" value="HISTIDYL-TRNA SYNTHETASE"/>
    <property type="match status" value="1"/>
</dbReference>
<keyword evidence="3 9" id="KW-0436">Ligase</keyword>
<evidence type="ECO:0000256" key="1">
    <source>
        <dbReference type="ARBA" id="ARBA00008226"/>
    </source>
</evidence>
<gene>
    <name evidence="9 12" type="primary">hisS</name>
    <name evidence="12" type="ORF">IAD42_07450</name>
</gene>
<keyword evidence="6 9" id="KW-0648">Protein biosynthesis</keyword>
<dbReference type="HAMAP" id="MF_00127">
    <property type="entry name" value="His_tRNA_synth"/>
    <property type="match status" value="1"/>
</dbReference>
<evidence type="ECO:0000256" key="9">
    <source>
        <dbReference type="HAMAP-Rule" id="MF_00127"/>
    </source>
</evidence>
<keyword evidence="5 9" id="KW-0067">ATP-binding</keyword>
<dbReference type="CDD" id="cd00773">
    <property type="entry name" value="HisRS-like_core"/>
    <property type="match status" value="1"/>
</dbReference>
<dbReference type="InterPro" id="IPR041715">
    <property type="entry name" value="HisRS-like_core"/>
</dbReference>